<evidence type="ECO:0000313" key="2">
    <source>
        <dbReference type="EMBL" id="KAG6376845.1"/>
    </source>
</evidence>
<keyword evidence="3" id="KW-1185">Reference proteome</keyword>
<protein>
    <submittedName>
        <fullName evidence="2">Uncharacterized protein</fullName>
    </submittedName>
</protein>
<name>A0A8I2YRM3_9AGAM</name>
<feature type="region of interest" description="Disordered" evidence="1">
    <location>
        <begin position="469"/>
        <end position="506"/>
    </location>
</feature>
<proteinExistence type="predicted"/>
<gene>
    <name evidence="2" type="ORF">JVT61DRAFT_867</name>
</gene>
<evidence type="ECO:0000313" key="3">
    <source>
        <dbReference type="Proteomes" id="UP000683000"/>
    </source>
</evidence>
<accession>A0A8I2YRM3</accession>
<reference evidence="2" key="1">
    <citation type="submission" date="2021-03" db="EMBL/GenBank/DDBJ databases">
        <title>Evolutionary innovations through gain and loss of genes in the ectomycorrhizal Boletales.</title>
        <authorList>
            <person name="Wu G."/>
            <person name="Miyauchi S."/>
            <person name="Morin E."/>
            <person name="Yang Z.-L."/>
            <person name="Xu J."/>
            <person name="Martin F.M."/>
        </authorList>
    </citation>
    <scope>NUCLEOTIDE SEQUENCE</scope>
    <source>
        <strain evidence="2">BR01</strain>
    </source>
</reference>
<dbReference type="EMBL" id="JAGFBS010000010">
    <property type="protein sequence ID" value="KAG6376845.1"/>
    <property type="molecule type" value="Genomic_DNA"/>
</dbReference>
<evidence type="ECO:0000256" key="1">
    <source>
        <dbReference type="SAM" id="MobiDB-lite"/>
    </source>
</evidence>
<dbReference type="OrthoDB" id="2687617at2759"/>
<feature type="region of interest" description="Disordered" evidence="1">
    <location>
        <begin position="292"/>
        <end position="348"/>
    </location>
</feature>
<feature type="compositionally biased region" description="Polar residues" evidence="1">
    <location>
        <begin position="336"/>
        <end position="348"/>
    </location>
</feature>
<dbReference type="AlphaFoldDB" id="A0A8I2YRM3"/>
<feature type="compositionally biased region" description="Polar residues" evidence="1">
    <location>
        <begin position="471"/>
        <end position="494"/>
    </location>
</feature>
<comment type="caution">
    <text evidence="2">The sequence shown here is derived from an EMBL/GenBank/DDBJ whole genome shotgun (WGS) entry which is preliminary data.</text>
</comment>
<dbReference type="Proteomes" id="UP000683000">
    <property type="component" value="Unassembled WGS sequence"/>
</dbReference>
<organism evidence="2 3">
    <name type="scientific">Boletus reticuloceps</name>
    <dbReference type="NCBI Taxonomy" id="495285"/>
    <lineage>
        <taxon>Eukaryota</taxon>
        <taxon>Fungi</taxon>
        <taxon>Dikarya</taxon>
        <taxon>Basidiomycota</taxon>
        <taxon>Agaricomycotina</taxon>
        <taxon>Agaricomycetes</taxon>
        <taxon>Agaricomycetidae</taxon>
        <taxon>Boletales</taxon>
        <taxon>Boletineae</taxon>
        <taxon>Boletaceae</taxon>
        <taxon>Boletoideae</taxon>
        <taxon>Boletus</taxon>
    </lineage>
</organism>
<feature type="compositionally biased region" description="Low complexity" evidence="1">
    <location>
        <begin position="311"/>
        <end position="323"/>
    </location>
</feature>
<sequence length="568" mass="61764">MFSSYHHLSLYHARRLVIGFNALIILCGLKTLQIMNVPGKKTCTQWSIEDTDRMLDLLIDQKSRIGQTSTFPQSVYSEVARNLGDDKTGNAVSNKYQSVSAVIYHRKQLIITRRQLKKNLRSIERYNARRSGCLPFHPTHGVIVRSGTSDVTTWDEFIAEDTATVRSPCFLVSNDRSTDSIQSRDMAQFKNKGWLFYNKMVLLAPNAGAEGDVTHAAGVDPSLNLANLSTVGTPAFQSNDLPFDAIQNIANIDVDALLQVGRDMFSTTGNPSLQLDAVDTAVSALEGIVVPTSAPTHSRSSGDHRTFSDASSPYPRPSSSRTSLNASKRKSRAHTPATSLSHKTSCCTSSVGASKRSRVSQAESSMANAAALNGVVGVLSRATDCMSGITDILQTEPEHCDPPNIVREASAMLNNDNHLFTAEIRGKLAYAFIKDKDLCQVYIELTNPELQKSFVYNWYQETYGQLPPEPSSTNFFSGTQTAQPSVYTGQSDGNVPSLGELSGPSQLPPTQSTGFFSGAQVGQLDSSCVVGSSSSGAIQSNEANMSYNPFCDSEFLYDATPFNFDTNM</sequence>